<sequence>MGPDIQAMSGTHHGHGRDGACFSGISWQFLGLGVQAMSRMRQGCLRTVRPCSERVMAMAGMESDFQAILCSFGTRCAVHIQDATGTHPDFHVFLGSFWSTVCKQCSGRVWAAVGMQPSFQAFLGGFWDMVCGAMSRML</sequence>
<dbReference type="EMBL" id="CACTIH010001869">
    <property type="protein sequence ID" value="CAA2966823.1"/>
    <property type="molecule type" value="Genomic_DNA"/>
</dbReference>
<evidence type="ECO:0000313" key="2">
    <source>
        <dbReference type="Proteomes" id="UP000594638"/>
    </source>
</evidence>
<dbReference type="Proteomes" id="UP000594638">
    <property type="component" value="Unassembled WGS sequence"/>
</dbReference>
<organism evidence="1 2">
    <name type="scientific">Olea europaea subsp. europaea</name>
    <dbReference type="NCBI Taxonomy" id="158383"/>
    <lineage>
        <taxon>Eukaryota</taxon>
        <taxon>Viridiplantae</taxon>
        <taxon>Streptophyta</taxon>
        <taxon>Embryophyta</taxon>
        <taxon>Tracheophyta</taxon>
        <taxon>Spermatophyta</taxon>
        <taxon>Magnoliopsida</taxon>
        <taxon>eudicotyledons</taxon>
        <taxon>Gunneridae</taxon>
        <taxon>Pentapetalae</taxon>
        <taxon>asterids</taxon>
        <taxon>lamiids</taxon>
        <taxon>Lamiales</taxon>
        <taxon>Oleaceae</taxon>
        <taxon>Oleeae</taxon>
        <taxon>Olea</taxon>
    </lineage>
</organism>
<reference evidence="1 2" key="1">
    <citation type="submission" date="2019-12" db="EMBL/GenBank/DDBJ databases">
        <authorList>
            <person name="Alioto T."/>
            <person name="Alioto T."/>
            <person name="Gomez Garrido J."/>
        </authorList>
    </citation>
    <scope>NUCLEOTIDE SEQUENCE [LARGE SCALE GENOMIC DNA]</scope>
</reference>
<comment type="caution">
    <text evidence="1">The sequence shown here is derived from an EMBL/GenBank/DDBJ whole genome shotgun (WGS) entry which is preliminary data.</text>
</comment>
<dbReference type="Gramene" id="OE9A029943T1">
    <property type="protein sequence ID" value="OE9A029943C1"/>
    <property type="gene ID" value="OE9A029943"/>
</dbReference>
<evidence type="ECO:0000313" key="1">
    <source>
        <dbReference type="EMBL" id="CAA2966823.1"/>
    </source>
</evidence>
<protein>
    <submittedName>
        <fullName evidence="1">Uncharacterized protein</fullName>
    </submittedName>
</protein>
<accession>A0A8S0QHL0</accession>
<name>A0A8S0QHL0_OLEEU</name>
<gene>
    <name evidence="1" type="ORF">OLEA9_A029943</name>
</gene>
<proteinExistence type="predicted"/>
<dbReference type="AlphaFoldDB" id="A0A8S0QHL0"/>
<keyword evidence="2" id="KW-1185">Reference proteome</keyword>